<name>A0A814Q637_9BILA</name>
<dbReference type="Gene3D" id="1.25.40.10">
    <property type="entry name" value="Tetratricopeptide repeat domain"/>
    <property type="match status" value="1"/>
</dbReference>
<protein>
    <recommendedName>
        <fullName evidence="4">Tetratricopeptide repeat protein</fullName>
    </recommendedName>
</protein>
<sequence length="82" mass="9526">ALVHFEKALEIQKRSLIPFHHELGCTMCFIGCALKVLKDYEQADQYFQKGIVIFRKNYPKGNVLLEKAEEFAQGNERLLKQV</sequence>
<dbReference type="EMBL" id="CAJOBC010005908">
    <property type="protein sequence ID" value="CAF3879871.1"/>
    <property type="molecule type" value="Genomic_DNA"/>
</dbReference>
<comment type="caution">
    <text evidence="1">The sequence shown here is derived from an EMBL/GenBank/DDBJ whole genome shotgun (WGS) entry which is preliminary data.</text>
</comment>
<dbReference type="Pfam" id="PF13424">
    <property type="entry name" value="TPR_12"/>
    <property type="match status" value="1"/>
</dbReference>
<dbReference type="SUPFAM" id="SSF48452">
    <property type="entry name" value="TPR-like"/>
    <property type="match status" value="1"/>
</dbReference>
<organism evidence="1 3">
    <name type="scientific">Didymodactylos carnosus</name>
    <dbReference type="NCBI Taxonomy" id="1234261"/>
    <lineage>
        <taxon>Eukaryota</taxon>
        <taxon>Metazoa</taxon>
        <taxon>Spiralia</taxon>
        <taxon>Gnathifera</taxon>
        <taxon>Rotifera</taxon>
        <taxon>Eurotatoria</taxon>
        <taxon>Bdelloidea</taxon>
        <taxon>Philodinida</taxon>
        <taxon>Philodinidae</taxon>
        <taxon>Didymodactylos</taxon>
    </lineage>
</organism>
<dbReference type="AlphaFoldDB" id="A0A814Q637"/>
<evidence type="ECO:0000313" key="3">
    <source>
        <dbReference type="Proteomes" id="UP000663829"/>
    </source>
</evidence>
<evidence type="ECO:0000313" key="1">
    <source>
        <dbReference type="EMBL" id="CAF1115990.1"/>
    </source>
</evidence>
<evidence type="ECO:0008006" key="4">
    <source>
        <dbReference type="Google" id="ProtNLM"/>
    </source>
</evidence>
<proteinExistence type="predicted"/>
<keyword evidence="3" id="KW-1185">Reference proteome</keyword>
<dbReference type="EMBL" id="CAJNOQ010005908">
    <property type="protein sequence ID" value="CAF1115990.1"/>
    <property type="molecule type" value="Genomic_DNA"/>
</dbReference>
<dbReference type="InterPro" id="IPR011990">
    <property type="entry name" value="TPR-like_helical_dom_sf"/>
</dbReference>
<gene>
    <name evidence="1" type="ORF">GPM918_LOCUS19457</name>
    <name evidence="2" type="ORF">SRO942_LOCUS19454</name>
</gene>
<dbReference type="Proteomes" id="UP000681722">
    <property type="component" value="Unassembled WGS sequence"/>
</dbReference>
<reference evidence="1" key="1">
    <citation type="submission" date="2021-02" db="EMBL/GenBank/DDBJ databases">
        <authorList>
            <person name="Nowell W R."/>
        </authorList>
    </citation>
    <scope>NUCLEOTIDE SEQUENCE</scope>
</reference>
<dbReference type="OrthoDB" id="19588at2759"/>
<accession>A0A814Q637</accession>
<dbReference type="Proteomes" id="UP000663829">
    <property type="component" value="Unassembled WGS sequence"/>
</dbReference>
<evidence type="ECO:0000313" key="2">
    <source>
        <dbReference type="EMBL" id="CAF3879871.1"/>
    </source>
</evidence>
<feature type="non-terminal residue" evidence="1">
    <location>
        <position position="1"/>
    </location>
</feature>